<dbReference type="InterPro" id="IPR011008">
    <property type="entry name" value="Dimeric_a/b-barrel"/>
</dbReference>
<dbReference type="PANTHER" id="PTHR35174">
    <property type="entry name" value="BLL7171 PROTEIN-RELATED"/>
    <property type="match status" value="1"/>
</dbReference>
<sequence length="116" mass="12838">MQEFVLIFRNSVNPHANPSPEELQERMQWLEQIVARQQLVDKGNALSVGTAKTVKPGNVVTDGPFTEIREFISGYVIIKAATIDEAVEWAQANPSLKAGGTIEVRALLKPEDKSTY</sequence>
<name>A0ABT3IH29_9BACT</name>
<evidence type="ECO:0000256" key="1">
    <source>
        <dbReference type="ARBA" id="ARBA00007689"/>
    </source>
</evidence>
<dbReference type="EMBL" id="JAPDNS010000001">
    <property type="protein sequence ID" value="MCW3483254.1"/>
    <property type="molecule type" value="Genomic_DNA"/>
</dbReference>
<organism evidence="3 4">
    <name type="scientific">Chitinophaga nivalis</name>
    <dbReference type="NCBI Taxonomy" id="2991709"/>
    <lineage>
        <taxon>Bacteria</taxon>
        <taxon>Pseudomonadati</taxon>
        <taxon>Bacteroidota</taxon>
        <taxon>Chitinophagia</taxon>
        <taxon>Chitinophagales</taxon>
        <taxon>Chitinophagaceae</taxon>
        <taxon>Chitinophaga</taxon>
    </lineage>
</organism>
<dbReference type="InterPro" id="IPR005545">
    <property type="entry name" value="YCII"/>
</dbReference>
<evidence type="ECO:0000259" key="2">
    <source>
        <dbReference type="Pfam" id="PF03795"/>
    </source>
</evidence>
<dbReference type="SUPFAM" id="SSF54909">
    <property type="entry name" value="Dimeric alpha+beta barrel"/>
    <property type="match status" value="1"/>
</dbReference>
<evidence type="ECO:0000313" key="3">
    <source>
        <dbReference type="EMBL" id="MCW3483254.1"/>
    </source>
</evidence>
<keyword evidence="4" id="KW-1185">Reference proteome</keyword>
<dbReference type="RefSeq" id="WP_264728404.1">
    <property type="nucleotide sequence ID" value="NZ_JAPDNR010000001.1"/>
</dbReference>
<dbReference type="Pfam" id="PF03795">
    <property type="entry name" value="YCII"/>
    <property type="match status" value="1"/>
</dbReference>
<comment type="similarity">
    <text evidence="1">Belongs to the YciI family.</text>
</comment>
<accession>A0ABT3IH29</accession>
<dbReference type="Gene3D" id="3.30.70.1060">
    <property type="entry name" value="Dimeric alpha+beta barrel"/>
    <property type="match status" value="1"/>
</dbReference>
<protein>
    <submittedName>
        <fullName evidence="3">YciI family protein</fullName>
    </submittedName>
</protein>
<reference evidence="3 4" key="1">
    <citation type="submission" date="2022-10" db="EMBL/GenBank/DDBJ databases">
        <title>Chitinophaga nivalis PC15 sp. nov., isolated from Pyeongchang county, South Korea.</title>
        <authorList>
            <person name="Trinh H.N."/>
        </authorList>
    </citation>
    <scope>NUCLEOTIDE SEQUENCE [LARGE SCALE GENOMIC DNA]</scope>
    <source>
        <strain evidence="3 4">PC14</strain>
    </source>
</reference>
<proteinExistence type="inferred from homology"/>
<comment type="caution">
    <text evidence="3">The sequence shown here is derived from an EMBL/GenBank/DDBJ whole genome shotgun (WGS) entry which is preliminary data.</text>
</comment>
<gene>
    <name evidence="3" type="ORF">OL497_05080</name>
</gene>
<dbReference type="Proteomes" id="UP001207742">
    <property type="component" value="Unassembled WGS sequence"/>
</dbReference>
<feature type="domain" description="YCII-related" evidence="2">
    <location>
        <begin position="16"/>
        <end position="107"/>
    </location>
</feature>
<evidence type="ECO:0000313" key="4">
    <source>
        <dbReference type="Proteomes" id="UP001207742"/>
    </source>
</evidence>